<evidence type="ECO:0000313" key="2">
    <source>
        <dbReference type="Proteomes" id="UP000316095"/>
    </source>
</evidence>
<dbReference type="OrthoDB" id="245702at2"/>
<accession>A0A5C5XKX7</accession>
<proteinExistence type="predicted"/>
<protein>
    <submittedName>
        <fullName evidence="1">Uncharacterized protein</fullName>
    </submittedName>
</protein>
<dbReference type="RefSeq" id="WP_146504976.1">
    <property type="nucleotide sequence ID" value="NZ_SJPG01000001.1"/>
</dbReference>
<dbReference type="Proteomes" id="UP000316095">
    <property type="component" value="Unassembled WGS sequence"/>
</dbReference>
<gene>
    <name evidence="1" type="ORF">Pan54_39520</name>
</gene>
<organism evidence="1 2">
    <name type="scientific">Rubinisphaera italica</name>
    <dbReference type="NCBI Taxonomy" id="2527969"/>
    <lineage>
        <taxon>Bacteria</taxon>
        <taxon>Pseudomonadati</taxon>
        <taxon>Planctomycetota</taxon>
        <taxon>Planctomycetia</taxon>
        <taxon>Planctomycetales</taxon>
        <taxon>Planctomycetaceae</taxon>
        <taxon>Rubinisphaera</taxon>
    </lineage>
</organism>
<sequence length="1438" mass="151798">MSRLTYRGDSPNVAQQTLLPNPPAGFAGSIKIGISNKSIEFDTWSKSTIAAGWNSASSPEFKTARASVVDAGVLLTAATPGVPFLAWINYGGSSTFNEVVLISKANFSGSTSGTIDGLFAGESFTLDHDFDASDLQAELEALDAINQGDVVVEDVSDELIRVTFQGQFAGQNVSDLTLSGEDLRGGTADVSIESLRSYSAGQNEIQRIIIGGAPESGAIIYGLDGTPIGPVDFDADEAEYQTAFDDALGADNSEVTFVTDDGETGPLQKLFGTTKVNSDDGYATSESFETTGGMKIGHGIDSVGQIVSSMFMLIDLNGTLPGNVDLDLARLTLNRISSTPNAAVKVEIQAIDQASPLAIADDTDLLTRPLTTAKVVTTLYGSSNTIVLSTLAPIIQELMDSYGDLTKVLLHFKCIAPTTGNITFEDHSVGYVDGEGPRLEVHYRDGETGPTVIDVEFMGTLAETDLPLMTADISGLSPIRQNTIWQIDIVRDTGAPFGTPGSLQLFEGATLKHFAGTNDAPVAFDAAAVTVLDAYFGSANYQITNDPAIAGRVHVELIGDRAGATNIPADLVLYWFPYLLNGETGNPVARIEPINGGAEGLGQQQKLTISGDVFGGSLAIKIGTQTTATLNYGFTAANLQTALEALSNVGAGKVEVSGTLASGFLCEFDVTLGNVALMQVINNLKAVNVRVADQGYQQITTTDYRYTTQYQLVLVSNPGTVTLTGGGNVVNGDFYANAETVQNWFRTLFGNSVLSVSANGGTIQAIDSGGFSRTWGIILETVGQAGQISLNFPNQAYFGSEFQGNLTNQTSYVTSLAIVIDGTPTSGSWILNLNGLGGGIFATTTTLWNKTPAQIASTLSGVSGLEVTATGSSNAFTLSIVSQAALSGSVQNYTLAGTAPVPSVETTRPYEAVSNTRQKLIIDDFESLGGGYIELRHSGNAGVVYLPIDDQAIHTALNEIAALNGNVFVTGLAFNAWQIEFNGDLAGEDVALIQVTSYLDPIDPNGEFSTATWYRIQVGSNGASILITEQQKGSPAVGAQYRLFVLGDPHFGFYELTLTSIDGSTTFLAPVTTEPIEFDATATDNKTALEGLDGLGAGDVLVIGDLASGMLFDFNTSVGPITMSAADLNLTNSQIAALEYIPGGRLQASELVRSAGANHFDDPLNWRVVDTGESRIPNSGDVIIFESGRIPCLYGLRQRITFTVDPATNELILDQQADFRVGQTLMVKTSDTLPGGLDIAEAYTVAEYDRDSLRLKLTLAGVPVTINNYGGGTHTIRLVFDALLHRSRFTAAIGLPRMNAGGYQEYLPTSLEIGVDPDGQQLLQIGEGNGSSSGRMRFDVGGDQVFVEIHNTGGAIELGVPALVINGTNSSNEYEQLDGDVGLGFFEGDAFHFTKLRIHSGSLFYGRIYSSVACEFRNLGGSIDGREGTISGKISSKP</sequence>
<keyword evidence="2" id="KW-1185">Reference proteome</keyword>
<reference evidence="1 2" key="1">
    <citation type="submission" date="2019-02" db="EMBL/GenBank/DDBJ databases">
        <title>Deep-cultivation of Planctomycetes and their phenomic and genomic characterization uncovers novel biology.</title>
        <authorList>
            <person name="Wiegand S."/>
            <person name="Jogler M."/>
            <person name="Boedeker C."/>
            <person name="Pinto D."/>
            <person name="Vollmers J."/>
            <person name="Rivas-Marin E."/>
            <person name="Kohn T."/>
            <person name="Peeters S.H."/>
            <person name="Heuer A."/>
            <person name="Rast P."/>
            <person name="Oberbeckmann S."/>
            <person name="Bunk B."/>
            <person name="Jeske O."/>
            <person name="Meyerdierks A."/>
            <person name="Storesund J.E."/>
            <person name="Kallscheuer N."/>
            <person name="Luecker S."/>
            <person name="Lage O.M."/>
            <person name="Pohl T."/>
            <person name="Merkel B.J."/>
            <person name="Hornburger P."/>
            <person name="Mueller R.-W."/>
            <person name="Bruemmer F."/>
            <person name="Labrenz M."/>
            <person name="Spormann A.M."/>
            <person name="Op Den Camp H."/>
            <person name="Overmann J."/>
            <person name="Amann R."/>
            <person name="Jetten M.S.M."/>
            <person name="Mascher T."/>
            <person name="Medema M.H."/>
            <person name="Devos D.P."/>
            <person name="Kaster A.-K."/>
            <person name="Ovreas L."/>
            <person name="Rohde M."/>
            <person name="Galperin M.Y."/>
            <person name="Jogler C."/>
        </authorList>
    </citation>
    <scope>NUCLEOTIDE SEQUENCE [LARGE SCALE GENOMIC DNA]</scope>
    <source>
        <strain evidence="1 2">Pan54</strain>
    </source>
</reference>
<dbReference type="EMBL" id="SJPG01000001">
    <property type="protein sequence ID" value="TWT63199.1"/>
    <property type="molecule type" value="Genomic_DNA"/>
</dbReference>
<evidence type="ECO:0000313" key="1">
    <source>
        <dbReference type="EMBL" id="TWT63199.1"/>
    </source>
</evidence>
<name>A0A5C5XKX7_9PLAN</name>
<comment type="caution">
    <text evidence="1">The sequence shown here is derived from an EMBL/GenBank/DDBJ whole genome shotgun (WGS) entry which is preliminary data.</text>
</comment>